<dbReference type="InterPro" id="IPR006428">
    <property type="entry name" value="Portal_SPP1-type"/>
</dbReference>
<dbReference type="NCBIfam" id="TIGR01538">
    <property type="entry name" value="portal_SPP1"/>
    <property type="match status" value="1"/>
</dbReference>
<dbReference type="InterPro" id="IPR021145">
    <property type="entry name" value="Portal_protein_SPP1_Gp6-like"/>
</dbReference>
<comment type="caution">
    <text evidence="1">The sequence shown here is derived from an EMBL/GenBank/DDBJ whole genome shotgun (WGS) entry which is preliminary data.</text>
</comment>
<name>A0A0C1U2R7_9CLOT</name>
<dbReference type="AlphaFoldDB" id="A0A0C1U2R7"/>
<proteinExistence type="predicted"/>
<dbReference type="RefSeq" id="WP_039631887.1">
    <property type="nucleotide sequence ID" value="NZ_AYSO01000015.1"/>
</dbReference>
<sequence length="435" mass="50820">MDETVKKMLDELDSKKDHYQKLLDYYNGKHRFINNFDFGDSNQPQNRISIPYPRKIIDFLHGYFLGKQTIYSSKIEEDSFLAELDHCFLEWEELHNSNLYKKASIFGKSYELAYVNSEGEFRCTSFSPLEMTVLTDGTTEENVVKAVRRYKLQYSDIEYIDIYDEEYITSYKLDKGELKEIDKKINIFGVCPIRILKNNDSEQGSFEQVIPLIDKYDLIHSLNLNEIEYFRNAYMLLEGMDGTEDEEIRKMKTNRVLKIPKDTKADFLVKKIDGQFLKDELERTEKEIIQQSNIAMLSTTPLQSNVSGSALKTKLTETENVVSYTEAILENVIYWRLKLLCKFYKIKQGKDYTYKNIIMTFTRNVPANLKEIADIIGILSGHVSNQTLIEQLPFVVNPVMEMQRLNKERGIEQTPDDVKNLINNALSDKDEQQEN</sequence>
<dbReference type="STRING" id="29341.RSJ17_14620"/>
<evidence type="ECO:0000313" key="2">
    <source>
        <dbReference type="Proteomes" id="UP000031366"/>
    </source>
</evidence>
<keyword evidence="2" id="KW-1185">Reference proteome</keyword>
<dbReference type="EMBL" id="AYSO01000015">
    <property type="protein sequence ID" value="KIE47149.1"/>
    <property type="molecule type" value="Genomic_DNA"/>
</dbReference>
<gene>
    <name evidence="1" type="ORF">U732_1113</name>
</gene>
<accession>A0A0C1U2R7</accession>
<dbReference type="Pfam" id="PF05133">
    <property type="entry name" value="SPP1_portal"/>
    <property type="match status" value="1"/>
</dbReference>
<dbReference type="OrthoDB" id="3189403at2"/>
<dbReference type="Proteomes" id="UP000031366">
    <property type="component" value="Unassembled WGS sequence"/>
</dbReference>
<evidence type="ECO:0000313" key="1">
    <source>
        <dbReference type="EMBL" id="KIE47149.1"/>
    </source>
</evidence>
<reference evidence="1 2" key="1">
    <citation type="journal article" date="2015" name="Infect. Genet. Evol.">
        <title>Genomic sequences of six botulinum neurotoxin-producing strains representing three clostridial species illustrate the mobility and diversity of botulinum neurotoxin genes.</title>
        <authorList>
            <person name="Smith T.J."/>
            <person name="Hill K.K."/>
            <person name="Xie G."/>
            <person name="Foley B.T."/>
            <person name="Williamson C.H."/>
            <person name="Foster J.T."/>
            <person name="Johnson S.L."/>
            <person name="Chertkov O."/>
            <person name="Teshima H."/>
            <person name="Gibbons H.S."/>
            <person name="Johnsky L.A."/>
            <person name="Karavis M.A."/>
            <person name="Smith L.A."/>
        </authorList>
    </citation>
    <scope>NUCLEOTIDE SEQUENCE [LARGE SCALE GENOMIC DNA]</scope>
    <source>
        <strain evidence="1 2">CDC 2741</strain>
    </source>
</reference>
<organism evidence="1 2">
    <name type="scientific">Clostridium argentinense CDC 2741</name>
    <dbReference type="NCBI Taxonomy" id="1418104"/>
    <lineage>
        <taxon>Bacteria</taxon>
        <taxon>Bacillati</taxon>
        <taxon>Bacillota</taxon>
        <taxon>Clostridia</taxon>
        <taxon>Eubacteriales</taxon>
        <taxon>Clostridiaceae</taxon>
        <taxon>Clostridium</taxon>
    </lineage>
</organism>
<protein>
    <submittedName>
        <fullName evidence="1">Phage portal protein, SPP1 family</fullName>
    </submittedName>
</protein>